<dbReference type="Proteomes" id="UP000540191">
    <property type="component" value="Unassembled WGS sequence"/>
</dbReference>
<feature type="domain" description="PPIase FKBP-type" evidence="9">
    <location>
        <begin position="262"/>
        <end position="349"/>
    </location>
</feature>
<evidence type="ECO:0000256" key="2">
    <source>
        <dbReference type="ARBA" id="ARBA00006577"/>
    </source>
</evidence>
<keyword evidence="4 6" id="KW-0697">Rotamase</keyword>
<dbReference type="GO" id="GO:0003755">
    <property type="term" value="F:peptidyl-prolyl cis-trans isomerase activity"/>
    <property type="evidence" value="ECO:0007669"/>
    <property type="project" value="UniProtKB-KW"/>
</dbReference>
<comment type="caution">
    <text evidence="10">The sequence shown here is derived from an EMBL/GenBank/DDBJ whole genome shotgun (WGS) entry which is preliminary data.</text>
</comment>
<evidence type="ECO:0000256" key="8">
    <source>
        <dbReference type="SAM" id="SignalP"/>
    </source>
</evidence>
<dbReference type="FunFam" id="3.10.50.40:FF:000006">
    <property type="entry name" value="Peptidyl-prolyl cis-trans isomerase"/>
    <property type="match status" value="1"/>
</dbReference>
<dbReference type="EMBL" id="JACHNA010000001">
    <property type="protein sequence ID" value="MBB4735257.1"/>
    <property type="molecule type" value="Genomic_DNA"/>
</dbReference>
<gene>
    <name evidence="10" type="ORF">HDA30_000765</name>
</gene>
<keyword evidence="5 6" id="KW-0413">Isomerase</keyword>
<dbReference type="AlphaFoldDB" id="A0A7W7M303"/>
<evidence type="ECO:0000313" key="10">
    <source>
        <dbReference type="EMBL" id="MBB4735257.1"/>
    </source>
</evidence>
<evidence type="ECO:0000256" key="6">
    <source>
        <dbReference type="PROSITE-ProRule" id="PRU00277"/>
    </source>
</evidence>
<evidence type="ECO:0000256" key="1">
    <source>
        <dbReference type="ARBA" id="ARBA00000971"/>
    </source>
</evidence>
<feature type="chain" id="PRO_5038666418" description="peptidylprolyl isomerase" evidence="8">
    <location>
        <begin position="38"/>
        <end position="385"/>
    </location>
</feature>
<dbReference type="SUPFAM" id="SSF54534">
    <property type="entry name" value="FKBP-like"/>
    <property type="match status" value="1"/>
</dbReference>
<evidence type="ECO:0000259" key="9">
    <source>
        <dbReference type="PROSITE" id="PS50059"/>
    </source>
</evidence>
<name>A0A7W7M303_9MICC</name>
<evidence type="ECO:0000256" key="3">
    <source>
        <dbReference type="ARBA" id="ARBA00013194"/>
    </source>
</evidence>
<comment type="similarity">
    <text evidence="2">Belongs to the FKBP-type PPIase family.</text>
</comment>
<dbReference type="InterPro" id="IPR001179">
    <property type="entry name" value="PPIase_FKBP_dom"/>
</dbReference>
<comment type="catalytic activity">
    <reaction evidence="1 6">
        <text>[protein]-peptidylproline (omega=180) = [protein]-peptidylproline (omega=0)</text>
        <dbReference type="Rhea" id="RHEA:16237"/>
        <dbReference type="Rhea" id="RHEA-COMP:10747"/>
        <dbReference type="Rhea" id="RHEA-COMP:10748"/>
        <dbReference type="ChEBI" id="CHEBI:83833"/>
        <dbReference type="ChEBI" id="CHEBI:83834"/>
        <dbReference type="EC" id="5.2.1.8"/>
    </reaction>
</comment>
<feature type="compositionally biased region" description="Basic and acidic residues" evidence="7">
    <location>
        <begin position="80"/>
        <end position="92"/>
    </location>
</feature>
<feature type="compositionally biased region" description="Polar residues" evidence="7">
    <location>
        <begin position="43"/>
        <end position="55"/>
    </location>
</feature>
<evidence type="ECO:0000313" key="11">
    <source>
        <dbReference type="Proteomes" id="UP000540191"/>
    </source>
</evidence>
<evidence type="ECO:0000256" key="7">
    <source>
        <dbReference type="SAM" id="MobiDB-lite"/>
    </source>
</evidence>
<evidence type="ECO:0000256" key="4">
    <source>
        <dbReference type="ARBA" id="ARBA00023110"/>
    </source>
</evidence>
<organism evidence="10 11">
    <name type="scientific">Micrococcus cohnii</name>
    <dbReference type="NCBI Taxonomy" id="993416"/>
    <lineage>
        <taxon>Bacteria</taxon>
        <taxon>Bacillati</taxon>
        <taxon>Actinomycetota</taxon>
        <taxon>Actinomycetes</taxon>
        <taxon>Micrococcales</taxon>
        <taxon>Micrococcaceae</taxon>
        <taxon>Micrococcus</taxon>
    </lineage>
</organism>
<keyword evidence="8" id="KW-0732">Signal</keyword>
<protein>
    <recommendedName>
        <fullName evidence="3 6">peptidylprolyl isomerase</fullName>
        <ecNumber evidence="3 6">5.2.1.8</ecNumber>
    </recommendedName>
</protein>
<dbReference type="PANTHER" id="PTHR43811:SF19">
    <property type="entry name" value="39 KDA FK506-BINDING NUCLEAR PROTEIN"/>
    <property type="match status" value="1"/>
</dbReference>
<dbReference type="Pfam" id="PF00254">
    <property type="entry name" value="FKBP_C"/>
    <property type="match status" value="1"/>
</dbReference>
<feature type="compositionally biased region" description="Basic and acidic residues" evidence="7">
    <location>
        <begin position="115"/>
        <end position="133"/>
    </location>
</feature>
<feature type="compositionally biased region" description="Polar residues" evidence="7">
    <location>
        <begin position="349"/>
        <end position="358"/>
    </location>
</feature>
<keyword evidence="11" id="KW-1185">Reference proteome</keyword>
<accession>A0A7W7M303</accession>
<dbReference type="PROSITE" id="PS50059">
    <property type="entry name" value="FKBP_PPIASE"/>
    <property type="match status" value="1"/>
</dbReference>
<dbReference type="PROSITE" id="PS51257">
    <property type="entry name" value="PROKAR_LIPOPROTEIN"/>
    <property type="match status" value="1"/>
</dbReference>
<dbReference type="PANTHER" id="PTHR43811">
    <property type="entry name" value="FKBP-TYPE PEPTIDYL-PROLYL CIS-TRANS ISOMERASE FKPA"/>
    <property type="match status" value="1"/>
</dbReference>
<dbReference type="EC" id="5.2.1.8" evidence="3 6"/>
<dbReference type="Gene3D" id="3.10.50.40">
    <property type="match status" value="1"/>
</dbReference>
<evidence type="ECO:0000256" key="5">
    <source>
        <dbReference type="ARBA" id="ARBA00023235"/>
    </source>
</evidence>
<reference evidence="10 11" key="1">
    <citation type="submission" date="2020-08" db="EMBL/GenBank/DDBJ databases">
        <title>Sequencing the genomes of 1000 actinobacteria strains.</title>
        <authorList>
            <person name="Klenk H.-P."/>
        </authorList>
    </citation>
    <scope>NUCLEOTIDE SEQUENCE [LARGE SCALE GENOMIC DNA]</scope>
    <source>
        <strain evidence="10 11">DSM 23974</strain>
    </source>
</reference>
<feature type="compositionally biased region" description="Low complexity" evidence="7">
    <location>
        <begin position="376"/>
        <end position="385"/>
    </location>
</feature>
<feature type="region of interest" description="Disordered" evidence="7">
    <location>
        <begin position="345"/>
        <end position="385"/>
    </location>
</feature>
<proteinExistence type="inferred from homology"/>
<dbReference type="RefSeq" id="WP_184241166.1">
    <property type="nucleotide sequence ID" value="NZ_JACHNA010000001.1"/>
</dbReference>
<dbReference type="InterPro" id="IPR046357">
    <property type="entry name" value="PPIase_dom_sf"/>
</dbReference>
<sequence length="385" mass="40520">MSTQIRRPHRDGTRARRRLSALSLGLSALLFATACGAGEDPNASEQSEGTSSAVENSEAGASGQKEDGQGQDASASEGGDEQKDEASKKDSYEPAAQGEGSGDTEALSSLSFSMDGKKPKIEAKTPLKAEEPSTRVLAEGTGEQVSEGDIVALSSVAVDPKTGEQQADNFAGPSEVFTVDSQLKEQNAVLYRALRTAKPGSVVAYFVPGSGDGQAQGAAQDQLVVFRVEKTLWSPPKDDSAKPEKLEVEQLREGDGDEVSAQDQVTVHYTGVTWKDGQVFDSSYGRGQPATFPLDGVIEGWSEGLEGQKVGSRVLLTIPAEQAYGEQGSPPKIGPNEPLVFVVDILESGQAQSPSSSPEKQDEGAESSEEPETSEKSPTSQKPQD</sequence>
<feature type="signal peptide" evidence="8">
    <location>
        <begin position="1"/>
        <end position="37"/>
    </location>
</feature>
<feature type="region of interest" description="Disordered" evidence="7">
    <location>
        <begin position="37"/>
        <end position="148"/>
    </location>
</feature>